<proteinExistence type="predicted"/>
<sequence length="63" mass="7160">MEATIDKEMLRKSLTQLVSTDPDFVGALLSEVNDLLKETKKQRLAKIIQEDFDEYGDVFKALA</sequence>
<evidence type="ECO:0000313" key="1">
    <source>
        <dbReference type="EMBL" id="KAB7731898.1"/>
    </source>
</evidence>
<reference evidence="1 2" key="1">
    <citation type="submission" date="2019-10" db="EMBL/GenBank/DDBJ databases">
        <title>Rudanella paleaurantiibacter sp. nov., isolated from sludge.</title>
        <authorList>
            <person name="Xu S.Q."/>
        </authorList>
    </citation>
    <scope>NUCLEOTIDE SEQUENCE [LARGE SCALE GENOMIC DNA]</scope>
    <source>
        <strain evidence="1 2">HX-22-17</strain>
    </source>
</reference>
<comment type="caution">
    <text evidence="1">The sequence shown here is derived from an EMBL/GenBank/DDBJ whole genome shotgun (WGS) entry which is preliminary data.</text>
</comment>
<keyword evidence="2" id="KW-1185">Reference proteome</keyword>
<dbReference type="RefSeq" id="WP_019989309.1">
    <property type="nucleotide sequence ID" value="NZ_WELI01000002.1"/>
</dbReference>
<organism evidence="1 2">
    <name type="scientific">Rudanella paleaurantiibacter</name>
    <dbReference type="NCBI Taxonomy" id="2614655"/>
    <lineage>
        <taxon>Bacteria</taxon>
        <taxon>Pseudomonadati</taxon>
        <taxon>Bacteroidota</taxon>
        <taxon>Cytophagia</taxon>
        <taxon>Cytophagales</taxon>
        <taxon>Cytophagaceae</taxon>
        <taxon>Rudanella</taxon>
    </lineage>
</organism>
<dbReference type="AlphaFoldDB" id="A0A7J5U2P2"/>
<dbReference type="EMBL" id="WELI01000002">
    <property type="protein sequence ID" value="KAB7731898.1"/>
    <property type="molecule type" value="Genomic_DNA"/>
</dbReference>
<protein>
    <submittedName>
        <fullName evidence="1">Uncharacterized protein</fullName>
    </submittedName>
</protein>
<evidence type="ECO:0000313" key="2">
    <source>
        <dbReference type="Proteomes" id="UP000488299"/>
    </source>
</evidence>
<gene>
    <name evidence="1" type="ORF">F5984_06655</name>
</gene>
<name>A0A7J5U2P2_9BACT</name>
<dbReference type="Proteomes" id="UP000488299">
    <property type="component" value="Unassembled WGS sequence"/>
</dbReference>
<accession>A0A7J5U2P2</accession>